<dbReference type="Proteomes" id="UP000075901">
    <property type="component" value="Unassembled WGS sequence"/>
</dbReference>
<evidence type="ECO:0000313" key="2">
    <source>
        <dbReference type="Proteomes" id="UP000075901"/>
    </source>
</evidence>
<proteinExistence type="predicted"/>
<dbReference type="EnsemblMetazoa" id="AMAM002343-RA">
    <property type="protein sequence ID" value="AMAM002343-PA"/>
    <property type="gene ID" value="AMAM002343"/>
</dbReference>
<dbReference type="VEuPathDB" id="VectorBase:AMAM002343"/>
<protein>
    <submittedName>
        <fullName evidence="1">Uncharacterized protein</fullName>
    </submittedName>
</protein>
<accession>A0A182S9H0</accession>
<reference evidence="2" key="1">
    <citation type="submission" date="2013-09" db="EMBL/GenBank/DDBJ databases">
        <title>The Genome Sequence of Anopheles maculatus species B.</title>
        <authorList>
            <consortium name="The Broad Institute Genomics Platform"/>
            <person name="Neafsey D.E."/>
            <person name="Besansky N."/>
            <person name="Howell P."/>
            <person name="Walton C."/>
            <person name="Young S.K."/>
            <person name="Zeng Q."/>
            <person name="Gargeya S."/>
            <person name="Fitzgerald M."/>
            <person name="Haas B."/>
            <person name="Abouelleil A."/>
            <person name="Allen A.W."/>
            <person name="Alvarado L."/>
            <person name="Arachchi H.M."/>
            <person name="Berlin A.M."/>
            <person name="Chapman S.B."/>
            <person name="Gainer-Dewar J."/>
            <person name="Goldberg J."/>
            <person name="Griggs A."/>
            <person name="Gujja S."/>
            <person name="Hansen M."/>
            <person name="Howarth C."/>
            <person name="Imamovic A."/>
            <person name="Ireland A."/>
            <person name="Larimer J."/>
            <person name="McCowan C."/>
            <person name="Murphy C."/>
            <person name="Pearson M."/>
            <person name="Poon T.W."/>
            <person name="Priest M."/>
            <person name="Roberts A."/>
            <person name="Saif S."/>
            <person name="Shea T."/>
            <person name="Sisk P."/>
            <person name="Sykes S."/>
            <person name="Wortman J."/>
            <person name="Nusbaum C."/>
            <person name="Birren B."/>
        </authorList>
    </citation>
    <scope>NUCLEOTIDE SEQUENCE [LARGE SCALE GENOMIC DNA]</scope>
    <source>
        <strain evidence="2">maculatus3</strain>
    </source>
</reference>
<reference evidence="1" key="2">
    <citation type="submission" date="2020-05" db="UniProtKB">
        <authorList>
            <consortium name="EnsemblMetazoa"/>
        </authorList>
    </citation>
    <scope>IDENTIFICATION</scope>
    <source>
        <strain evidence="1">maculatus3</strain>
    </source>
</reference>
<evidence type="ECO:0000313" key="1">
    <source>
        <dbReference type="EnsemblMetazoa" id="AMAM002343-PA"/>
    </source>
</evidence>
<sequence>MRQIGKPPTKYIAQRQTSATVGDECRDACAEQDSILTCNICETSQDQQTIQNAALRFRTPGWLVDLSGNASGPIKPVSDKAEDEMATLNGTERNHTTHSVTSWFGAQQGTDSFENPSNIG</sequence>
<keyword evidence="2" id="KW-1185">Reference proteome</keyword>
<name>A0A182S9H0_9DIPT</name>
<organism evidence="1 2">
    <name type="scientific">Anopheles maculatus</name>
    <dbReference type="NCBI Taxonomy" id="74869"/>
    <lineage>
        <taxon>Eukaryota</taxon>
        <taxon>Metazoa</taxon>
        <taxon>Ecdysozoa</taxon>
        <taxon>Arthropoda</taxon>
        <taxon>Hexapoda</taxon>
        <taxon>Insecta</taxon>
        <taxon>Pterygota</taxon>
        <taxon>Neoptera</taxon>
        <taxon>Endopterygota</taxon>
        <taxon>Diptera</taxon>
        <taxon>Nematocera</taxon>
        <taxon>Culicoidea</taxon>
        <taxon>Culicidae</taxon>
        <taxon>Anophelinae</taxon>
        <taxon>Anopheles</taxon>
        <taxon>Anopheles maculatus group</taxon>
    </lineage>
</organism>
<dbReference type="AlphaFoldDB" id="A0A182S9H0"/>